<dbReference type="OrthoDB" id="9819338at2"/>
<reference evidence="2 3" key="1">
    <citation type="submission" date="2019-10" db="EMBL/GenBank/DDBJ databases">
        <title>A soil myxobacterium in the family Polyangiaceae.</title>
        <authorList>
            <person name="Li Y."/>
            <person name="Wang J."/>
        </authorList>
    </citation>
    <scope>NUCLEOTIDE SEQUENCE [LARGE SCALE GENOMIC DNA]</scope>
    <source>
        <strain evidence="2 3">DSM 14734</strain>
    </source>
</reference>
<organism evidence="2 3">
    <name type="scientific">Polyangium spumosum</name>
    <dbReference type="NCBI Taxonomy" id="889282"/>
    <lineage>
        <taxon>Bacteria</taxon>
        <taxon>Pseudomonadati</taxon>
        <taxon>Myxococcota</taxon>
        <taxon>Polyangia</taxon>
        <taxon>Polyangiales</taxon>
        <taxon>Polyangiaceae</taxon>
        <taxon>Polyangium</taxon>
    </lineage>
</organism>
<feature type="region of interest" description="Disordered" evidence="1">
    <location>
        <begin position="260"/>
        <end position="280"/>
    </location>
</feature>
<keyword evidence="3" id="KW-1185">Reference proteome</keyword>
<evidence type="ECO:0000313" key="2">
    <source>
        <dbReference type="EMBL" id="MRG96283.1"/>
    </source>
</evidence>
<proteinExistence type="predicted"/>
<sequence length="280" mass="31342">MSIEDACMRYRIQLMGNPSMDLALREQYIAAFGDACYLSEGGAFNCFYETPQEACDAGVLVPEVFGAAAYDKNYPACKPIPGTENYFRQVGPDPAIHIVIYYEPAPRQTPLVEVDGVPTEVSGPYRNLPELKDLWPGNNFYCNSGMVGENGDGLRQREWILQVNRDAHKGDAGVGEIHSDLAGFKWTFTVMNENCEKVTVEYEEPLVLHDPKNRKPPFHPDLVAEVHHVVPMTDKRNCPWGTNSNKNAAVISRGLNRWLSNKNPPEEEVKRLNAAPVYTP</sequence>
<evidence type="ECO:0000256" key="1">
    <source>
        <dbReference type="SAM" id="MobiDB-lite"/>
    </source>
</evidence>
<protein>
    <submittedName>
        <fullName evidence="2">Uncharacterized protein</fullName>
    </submittedName>
</protein>
<accession>A0A6N7PWB4</accession>
<dbReference type="RefSeq" id="WP_153823095.1">
    <property type="nucleotide sequence ID" value="NZ_WJIE01000011.1"/>
</dbReference>
<name>A0A6N7PWB4_9BACT</name>
<comment type="caution">
    <text evidence="2">The sequence shown here is derived from an EMBL/GenBank/DDBJ whole genome shotgun (WGS) entry which is preliminary data.</text>
</comment>
<dbReference type="Proteomes" id="UP000440224">
    <property type="component" value="Unassembled WGS sequence"/>
</dbReference>
<dbReference type="AlphaFoldDB" id="A0A6N7PWB4"/>
<dbReference type="EMBL" id="WJIE01000011">
    <property type="protein sequence ID" value="MRG96283.1"/>
    <property type="molecule type" value="Genomic_DNA"/>
</dbReference>
<gene>
    <name evidence="2" type="ORF">GF068_30830</name>
</gene>
<evidence type="ECO:0000313" key="3">
    <source>
        <dbReference type="Proteomes" id="UP000440224"/>
    </source>
</evidence>